<dbReference type="Proteomes" id="UP000824132">
    <property type="component" value="Unassembled WGS sequence"/>
</dbReference>
<accession>A0A9D2CZM8</accession>
<evidence type="ECO:0000313" key="2">
    <source>
        <dbReference type="Proteomes" id="UP000824132"/>
    </source>
</evidence>
<sequence>MEKFDVNDYQISFWNYVASHLQGAEMVDLMRSMGCTLYMSPEHKQPSGRNNMLAVLQRCETLHMPCIVYDHRVVLRVLQERGEEAYIRNLKEVYGEYKEFSSAAYCFICDEPNSDAEYEATFRACELMRKFMPAIRPFVSHNHVGMRSEKDGERVLERFMQKMKPDFLLYNCYSQCMEEPEDKIQGLENYFHNLYKFEKVSKRYKVPLWQSLLLCGHLCLADPTQAQLRWQLNVGAAHGVTGFFWFHPLELGFSYDARGHAVDNRGVKTQKYDQVAYESARFMNDIAPRLRHYDHEKTYHLHMAASEFESFYRDCDDVIADLSSLKNRPLVVGKFRHKEDPSRCAVMLVNGSQENMCHASIEFNKGGIGKDSLYLAPGTAKIYEVR</sequence>
<dbReference type="EMBL" id="DXCL01000031">
    <property type="protein sequence ID" value="HIZ03820.1"/>
    <property type="molecule type" value="Genomic_DNA"/>
</dbReference>
<comment type="caution">
    <text evidence="1">The sequence shown here is derived from an EMBL/GenBank/DDBJ whole genome shotgun (WGS) entry which is preliminary data.</text>
</comment>
<protein>
    <submittedName>
        <fullName evidence="1">Uncharacterized protein</fullName>
    </submittedName>
</protein>
<dbReference type="AlphaFoldDB" id="A0A9D2CZM8"/>
<reference evidence="1" key="1">
    <citation type="journal article" date="2021" name="PeerJ">
        <title>Extensive microbial diversity within the chicken gut microbiome revealed by metagenomics and culture.</title>
        <authorList>
            <person name="Gilroy R."/>
            <person name="Ravi A."/>
            <person name="Getino M."/>
            <person name="Pursley I."/>
            <person name="Horton D.L."/>
            <person name="Alikhan N.F."/>
            <person name="Baker D."/>
            <person name="Gharbi K."/>
            <person name="Hall N."/>
            <person name="Watson M."/>
            <person name="Adriaenssens E.M."/>
            <person name="Foster-Nyarko E."/>
            <person name="Jarju S."/>
            <person name="Secka A."/>
            <person name="Antonio M."/>
            <person name="Oren A."/>
            <person name="Chaudhuri R.R."/>
            <person name="La Ragione R."/>
            <person name="Hildebrand F."/>
            <person name="Pallen M.J."/>
        </authorList>
    </citation>
    <scope>NUCLEOTIDE SEQUENCE</scope>
    <source>
        <strain evidence="1">CHK187-5294</strain>
    </source>
</reference>
<evidence type="ECO:0000313" key="1">
    <source>
        <dbReference type="EMBL" id="HIZ03820.1"/>
    </source>
</evidence>
<name>A0A9D2CZM8_9FIRM</name>
<proteinExistence type="predicted"/>
<reference evidence="1" key="2">
    <citation type="submission" date="2021-04" db="EMBL/GenBank/DDBJ databases">
        <authorList>
            <person name="Gilroy R."/>
        </authorList>
    </citation>
    <scope>NUCLEOTIDE SEQUENCE</scope>
    <source>
        <strain evidence="1">CHK187-5294</strain>
    </source>
</reference>
<gene>
    <name evidence="1" type="ORF">H9727_05990</name>
</gene>
<organism evidence="1 2">
    <name type="scientific">Candidatus Borkfalkia avistercoris</name>
    <dbReference type="NCBI Taxonomy" id="2838504"/>
    <lineage>
        <taxon>Bacteria</taxon>
        <taxon>Bacillati</taxon>
        <taxon>Bacillota</taxon>
        <taxon>Clostridia</taxon>
        <taxon>Christensenellales</taxon>
        <taxon>Christensenellaceae</taxon>
        <taxon>Candidatus Borkfalkia</taxon>
    </lineage>
</organism>